<dbReference type="InterPro" id="IPR007588">
    <property type="entry name" value="Znf_FLYWCH"/>
</dbReference>
<keyword evidence="6" id="KW-1185">Reference proteome</keyword>
<comment type="caution">
    <text evidence="5">The sequence shown here is derived from an EMBL/GenBank/DDBJ whole genome shotgun (WGS) entry which is preliminary data.</text>
</comment>
<evidence type="ECO:0000256" key="1">
    <source>
        <dbReference type="ARBA" id="ARBA00022723"/>
    </source>
</evidence>
<evidence type="ECO:0000313" key="6">
    <source>
        <dbReference type="Proteomes" id="UP000663828"/>
    </source>
</evidence>
<evidence type="ECO:0000259" key="4">
    <source>
        <dbReference type="Pfam" id="PF04500"/>
    </source>
</evidence>
<dbReference type="Gene3D" id="2.20.25.240">
    <property type="match status" value="1"/>
</dbReference>
<reference evidence="5" key="1">
    <citation type="submission" date="2021-02" db="EMBL/GenBank/DDBJ databases">
        <authorList>
            <person name="Nowell W R."/>
        </authorList>
    </citation>
    <scope>NUCLEOTIDE SEQUENCE</scope>
</reference>
<keyword evidence="2" id="KW-0863">Zinc-finger</keyword>
<protein>
    <recommendedName>
        <fullName evidence="4">FLYWCH-type domain-containing protein</fullName>
    </recommendedName>
</protein>
<feature type="domain" description="FLYWCH-type" evidence="4">
    <location>
        <begin position="9"/>
        <end position="64"/>
    </location>
</feature>
<organism evidence="5 6">
    <name type="scientific">Adineta ricciae</name>
    <name type="common">Rotifer</name>
    <dbReference type="NCBI Taxonomy" id="249248"/>
    <lineage>
        <taxon>Eukaryota</taxon>
        <taxon>Metazoa</taxon>
        <taxon>Spiralia</taxon>
        <taxon>Gnathifera</taxon>
        <taxon>Rotifera</taxon>
        <taxon>Eurotatoria</taxon>
        <taxon>Bdelloidea</taxon>
        <taxon>Adinetida</taxon>
        <taxon>Adinetidae</taxon>
        <taxon>Adineta</taxon>
    </lineage>
</organism>
<dbReference type="AlphaFoldDB" id="A0A816DHS0"/>
<keyword evidence="3" id="KW-0862">Zinc</keyword>
<proteinExistence type="predicted"/>
<dbReference type="GO" id="GO:0008270">
    <property type="term" value="F:zinc ion binding"/>
    <property type="evidence" value="ECO:0007669"/>
    <property type="project" value="UniProtKB-KW"/>
</dbReference>
<accession>A0A816DHS0</accession>
<evidence type="ECO:0000256" key="2">
    <source>
        <dbReference type="ARBA" id="ARBA00022771"/>
    </source>
</evidence>
<evidence type="ECO:0000256" key="3">
    <source>
        <dbReference type="ARBA" id="ARBA00022833"/>
    </source>
</evidence>
<name>A0A816DHS0_ADIRI</name>
<dbReference type="Pfam" id="PF04500">
    <property type="entry name" value="FLYWCH"/>
    <property type="match status" value="1"/>
</dbReference>
<keyword evidence="1" id="KW-0479">Metal-binding</keyword>
<sequence>MSTTSILTFSISNKGKPILICDGYIYQLNRTRPKVKYWGCKNRMCSAYMHTDHHNQFIGKSGNHDSHLPVPESIEVVTFKEKVKNRVVNEMTAIGKIYDNELAAGNLSEAALGLAPLGNEAKSALNRLRRKTTPPLPKSAFFDVPDAYSSTIDGVSFLFSDTLIRKKRMILFASDEQLRMLFAATHIMVDGTFSACVPLFDQVFSIHCIKYGYNFPCVIGLLPGRSAPVYKYVFNLLDEAARRLNLTFQPKNIMSDYEKALIKVIASHPRNILDVTFTIQCLYRRIQSLGLGTLYNSNDEIRSLCRHLMALPLLPEQHVQSAFDELNEKIPAELEPLFEYFDDWWMKQVPIRLWNVSNLKARTNNNVESWHSRFNKRIERKHPNVWASINVVKKEEVHFKHQLVHANSGKLKKISQKTCVMQDKLDQLKKRYGANQIQLVEYHHQLSLLVGTKSA</sequence>
<dbReference type="EMBL" id="CAJNOR010008711">
    <property type="protein sequence ID" value="CAF1636585.1"/>
    <property type="molecule type" value="Genomic_DNA"/>
</dbReference>
<gene>
    <name evidence="5" type="ORF">XAT740_LOCUS52582</name>
</gene>
<dbReference type="Proteomes" id="UP000663828">
    <property type="component" value="Unassembled WGS sequence"/>
</dbReference>
<evidence type="ECO:0000313" key="5">
    <source>
        <dbReference type="EMBL" id="CAF1636585.1"/>
    </source>
</evidence>